<feature type="compositionally biased region" description="Low complexity" evidence="12">
    <location>
        <begin position="425"/>
        <end position="438"/>
    </location>
</feature>
<evidence type="ECO:0000256" key="12">
    <source>
        <dbReference type="SAM" id="MobiDB-lite"/>
    </source>
</evidence>
<gene>
    <name evidence="14" type="primary">LOC106812144</name>
</gene>
<keyword evidence="13" id="KW-1185">Reference proteome</keyword>
<keyword evidence="10 11" id="KW-0206">Cytoskeleton</keyword>
<sequence>MAPIGERSAKLRSDLAPQKETEQETNLWSEILSDVQTSDRTKLPAGKSIVVIGDNEAGKTTLVAKLQGVEDPKRGAGLEYHYVDVQDEYGEDQSRLGVWTLDGDPHHTNLMKYVLTRRGFADTAVLLIASMATPWSIVDSLRSWTTILQDAVDRLRVAPDDMRQHQDRIVEQFQRYVEPEESAEDAMTTSRRSVGPLLSPDEGDVTLPLGEGVLVHNLGLPIIVVITKCDYVSNLEKEYDYRDEHLDFIQQHIRKFCLSFGASLFYTSIKDDKNCDLLYKYIMHRLYRLPFNIPAHVVEKDSIFIPSGWDNEKKISILFDNMNSMKPDDSYTSVISKPSMRRPVNREMEVAAEEEQMFLMKLQTQLNTQAPAGGRQESPVSVQKDRRVSGSPGMPSGSPKIDAGKVPAGPGSEGVLANFFNSLLSKKTGSPGSPGSTPKTEKGTRSDVAAELDRMTRGQKSPSINNLPSPSQENDRP</sequence>
<dbReference type="Pfam" id="PF05783">
    <property type="entry name" value="DLIC"/>
    <property type="match status" value="1"/>
</dbReference>
<accession>A0ABM1EGV1</accession>
<keyword evidence="6 11" id="KW-0547">Nucleotide-binding</keyword>
<protein>
    <recommendedName>
        <fullName evidence="11">Dynein light intermediate chain</fullName>
    </recommendedName>
</protein>
<dbReference type="GeneID" id="106812144"/>
<keyword evidence="3 11" id="KW-0813">Transport</keyword>
<dbReference type="Gene3D" id="3.40.50.300">
    <property type="entry name" value="P-loop containing nucleotide triphosphate hydrolases"/>
    <property type="match status" value="1"/>
</dbReference>
<keyword evidence="5 11" id="KW-0493">Microtubule</keyword>
<feature type="region of interest" description="Disordered" evidence="12">
    <location>
        <begin position="368"/>
        <end position="477"/>
    </location>
</feature>
<reference evidence="14" key="1">
    <citation type="submission" date="2025-08" db="UniProtKB">
        <authorList>
            <consortium name="RefSeq"/>
        </authorList>
    </citation>
    <scope>IDENTIFICATION</scope>
</reference>
<keyword evidence="4 11" id="KW-0963">Cytoplasm</keyword>
<dbReference type="SUPFAM" id="SSF52540">
    <property type="entry name" value="P-loop containing nucleoside triphosphate hydrolases"/>
    <property type="match status" value="1"/>
</dbReference>
<comment type="subcellular location">
    <subcellularLocation>
        <location evidence="1 11">Cytoplasm</location>
        <location evidence="1 11">Cytoskeleton</location>
    </subcellularLocation>
</comment>
<dbReference type="InterPro" id="IPR027417">
    <property type="entry name" value="P-loop_NTPase"/>
</dbReference>
<feature type="compositionally biased region" description="Low complexity" evidence="12">
    <location>
        <begin position="389"/>
        <end position="399"/>
    </location>
</feature>
<evidence type="ECO:0000313" key="14">
    <source>
        <dbReference type="RefSeq" id="XP_014671422.1"/>
    </source>
</evidence>
<evidence type="ECO:0000256" key="1">
    <source>
        <dbReference type="ARBA" id="ARBA00004245"/>
    </source>
</evidence>
<dbReference type="PANTHER" id="PTHR12688:SF0">
    <property type="entry name" value="DYNEIN LIGHT INTERMEDIATE CHAIN"/>
    <property type="match status" value="1"/>
</dbReference>
<comment type="similarity">
    <text evidence="2 11">Belongs to the dynein light intermediate chain family.</text>
</comment>
<comment type="subunit">
    <text evidence="11">Homodimer. The cytoplasmic dynein 1 complex consists of two catalytic heavy chains (HCs) and a number of non-catalytic subunits presented by intermediate chains (ICs).</text>
</comment>
<evidence type="ECO:0000256" key="6">
    <source>
        <dbReference type="ARBA" id="ARBA00022741"/>
    </source>
</evidence>
<evidence type="ECO:0000256" key="2">
    <source>
        <dbReference type="ARBA" id="ARBA00006831"/>
    </source>
</evidence>
<proteinExistence type="inferred from homology"/>
<dbReference type="InterPro" id="IPR008467">
    <property type="entry name" value="Dynein1_light_intermed_chain"/>
</dbReference>
<evidence type="ECO:0000256" key="7">
    <source>
        <dbReference type="ARBA" id="ARBA00022840"/>
    </source>
</evidence>
<evidence type="ECO:0000256" key="4">
    <source>
        <dbReference type="ARBA" id="ARBA00022490"/>
    </source>
</evidence>
<keyword evidence="9 11" id="KW-0505">Motor protein</keyword>
<feature type="region of interest" description="Disordered" evidence="12">
    <location>
        <begin position="1"/>
        <end position="25"/>
    </location>
</feature>
<evidence type="ECO:0000313" key="13">
    <source>
        <dbReference type="Proteomes" id="UP000695022"/>
    </source>
</evidence>
<keyword evidence="8 11" id="KW-0243">Dynein</keyword>
<evidence type="ECO:0000256" key="8">
    <source>
        <dbReference type="ARBA" id="ARBA00023017"/>
    </source>
</evidence>
<name>A0ABM1EGV1_PRICU</name>
<evidence type="ECO:0000256" key="5">
    <source>
        <dbReference type="ARBA" id="ARBA00022701"/>
    </source>
</evidence>
<dbReference type="InterPro" id="IPR022780">
    <property type="entry name" value="Dynein_light_int_chain"/>
</dbReference>
<evidence type="ECO:0000256" key="9">
    <source>
        <dbReference type="ARBA" id="ARBA00023175"/>
    </source>
</evidence>
<keyword evidence="7 11" id="KW-0067">ATP-binding</keyword>
<dbReference type="RefSeq" id="XP_014671422.1">
    <property type="nucleotide sequence ID" value="XM_014815936.1"/>
</dbReference>
<dbReference type="PANTHER" id="PTHR12688">
    <property type="entry name" value="DYNEIN LIGHT INTERMEDIATE CHAIN"/>
    <property type="match status" value="1"/>
</dbReference>
<dbReference type="Proteomes" id="UP000695022">
    <property type="component" value="Unplaced"/>
</dbReference>
<evidence type="ECO:0000256" key="3">
    <source>
        <dbReference type="ARBA" id="ARBA00022448"/>
    </source>
</evidence>
<evidence type="ECO:0000256" key="11">
    <source>
        <dbReference type="RuleBase" id="RU366047"/>
    </source>
</evidence>
<comment type="function">
    <text evidence="11">Acts as one of several non-catalytic accessory components of the cytoplasmic dynein 1 complex that are thought to be involved in linking dynein to cargos and to adapter proteins that regulate dynein function. Cytoplasmic dynein 1 acts as a motor for the intracellular retrograde motility of vesicles and organelles along microtubules. May play a role in binding dynein to membranous organelles or chromosomes.</text>
</comment>
<evidence type="ECO:0000256" key="10">
    <source>
        <dbReference type="ARBA" id="ARBA00023212"/>
    </source>
</evidence>
<feature type="compositionally biased region" description="Basic and acidic residues" evidence="12">
    <location>
        <begin position="7"/>
        <end position="22"/>
    </location>
</feature>
<feature type="compositionally biased region" description="Polar residues" evidence="12">
    <location>
        <begin position="458"/>
        <end position="477"/>
    </location>
</feature>
<organism evidence="13 14">
    <name type="scientific">Priapulus caudatus</name>
    <name type="common">Priapulid worm</name>
    <dbReference type="NCBI Taxonomy" id="37621"/>
    <lineage>
        <taxon>Eukaryota</taxon>
        <taxon>Metazoa</taxon>
        <taxon>Ecdysozoa</taxon>
        <taxon>Scalidophora</taxon>
        <taxon>Priapulida</taxon>
        <taxon>Priapulimorpha</taxon>
        <taxon>Priapulimorphida</taxon>
        <taxon>Priapulidae</taxon>
        <taxon>Priapulus</taxon>
    </lineage>
</organism>